<reference evidence="2 3" key="1">
    <citation type="submission" date="2019-03" db="EMBL/GenBank/DDBJ databases">
        <authorList>
            <consortium name="Pathogen Informatics"/>
        </authorList>
    </citation>
    <scope>NUCLEOTIDE SEQUENCE [LARGE SCALE GENOMIC DNA]</scope>
    <source>
        <strain evidence="2 3">NCTC12126</strain>
    </source>
</reference>
<sequence>MAGSHVNADVKTGRRREITELAHGFKNDVAGEGGNQVVLLGQGNKHVGRNPALTRVIPAQQDLNAHALLRSGIDQRLAEQLEFTRRQPHIDLPGKAHPAGGGKPGDVPTSRLNINANGSWVGRFFNAMTPGPGPLTVMLKG</sequence>
<proteinExistence type="predicted"/>
<evidence type="ECO:0000313" key="2">
    <source>
        <dbReference type="EMBL" id="VFS06564.1"/>
    </source>
</evidence>
<organism evidence="2 3">
    <name type="scientific">Enterobacter cancerogenus</name>
    <dbReference type="NCBI Taxonomy" id="69218"/>
    <lineage>
        <taxon>Bacteria</taxon>
        <taxon>Pseudomonadati</taxon>
        <taxon>Pseudomonadota</taxon>
        <taxon>Gammaproteobacteria</taxon>
        <taxon>Enterobacterales</taxon>
        <taxon>Enterobacteriaceae</taxon>
        <taxon>Enterobacter</taxon>
        <taxon>Enterobacter cloacae complex</taxon>
    </lineage>
</organism>
<protein>
    <submittedName>
        <fullName evidence="2">Uncharacterized protein</fullName>
    </submittedName>
</protein>
<evidence type="ECO:0000313" key="3">
    <source>
        <dbReference type="Proteomes" id="UP000351155"/>
    </source>
</evidence>
<name>A0A484W6J9_9ENTR</name>
<evidence type="ECO:0000256" key="1">
    <source>
        <dbReference type="SAM" id="MobiDB-lite"/>
    </source>
</evidence>
<dbReference type="AlphaFoldDB" id="A0A484W6J9"/>
<feature type="region of interest" description="Disordered" evidence="1">
    <location>
        <begin position="88"/>
        <end position="109"/>
    </location>
</feature>
<dbReference type="Proteomes" id="UP000351155">
    <property type="component" value="Unassembled WGS sequence"/>
</dbReference>
<accession>A0A484W6J9</accession>
<gene>
    <name evidence="2" type="ORF">NCTC12126_00195</name>
</gene>
<dbReference type="EMBL" id="CAADIW010000002">
    <property type="protein sequence ID" value="VFS06564.1"/>
    <property type="molecule type" value="Genomic_DNA"/>
</dbReference>